<evidence type="ECO:0008006" key="5">
    <source>
        <dbReference type="Google" id="ProtNLM"/>
    </source>
</evidence>
<evidence type="ECO:0000313" key="3">
    <source>
        <dbReference type="EMBL" id="GGE01506.1"/>
    </source>
</evidence>
<reference evidence="4" key="1">
    <citation type="journal article" date="2019" name="Int. J. Syst. Evol. Microbiol.">
        <title>The Global Catalogue of Microorganisms (GCM) 10K type strain sequencing project: providing services to taxonomists for standard genome sequencing and annotation.</title>
        <authorList>
            <consortium name="The Broad Institute Genomics Platform"/>
            <consortium name="The Broad Institute Genome Sequencing Center for Infectious Disease"/>
            <person name="Wu L."/>
            <person name="Ma J."/>
        </authorList>
    </citation>
    <scope>NUCLEOTIDE SEQUENCE [LARGE SCALE GENOMIC DNA]</scope>
    <source>
        <strain evidence="4">CGMCC 1.15959</strain>
    </source>
</reference>
<name>A0ABQ1S9P1_9SPHN</name>
<evidence type="ECO:0000256" key="1">
    <source>
        <dbReference type="SAM" id="MobiDB-lite"/>
    </source>
</evidence>
<keyword evidence="4" id="KW-1185">Reference proteome</keyword>
<evidence type="ECO:0000256" key="2">
    <source>
        <dbReference type="SAM" id="SignalP"/>
    </source>
</evidence>
<feature type="signal peptide" evidence="2">
    <location>
        <begin position="1"/>
        <end position="19"/>
    </location>
</feature>
<comment type="caution">
    <text evidence="3">The sequence shown here is derived from an EMBL/GenBank/DDBJ whole genome shotgun (WGS) entry which is preliminary data.</text>
</comment>
<proteinExistence type="predicted"/>
<dbReference type="RefSeq" id="WP_188645142.1">
    <property type="nucleotide sequence ID" value="NZ_BMKL01000001.1"/>
</dbReference>
<protein>
    <recommendedName>
        <fullName evidence="5">Right handed beta helix domain-containing protein</fullName>
    </recommendedName>
</protein>
<evidence type="ECO:0000313" key="4">
    <source>
        <dbReference type="Proteomes" id="UP000619041"/>
    </source>
</evidence>
<keyword evidence="2" id="KW-0732">Signal</keyword>
<feature type="region of interest" description="Disordered" evidence="1">
    <location>
        <begin position="39"/>
        <end position="65"/>
    </location>
</feature>
<accession>A0ABQ1S9P1</accession>
<sequence length="686" mass="74444">MNRRFAIKAAGGAAVTALAATLASRTRLFTVAPALRTSSAPPIEPGPRWNGKAGSGFAAPPRDPVRKTAKPALRMLVPPRQAYTDELLVGVFAGANFNGTLLDNMGLEKVTAHYEGRSVDILKPGFETFDDVNGNAVTYFGWWIRLRHNGTHGEANLYFEAVPKDPAMQRRTEGPFSFLPSEALYDFDVTIDPDAPEVEDVNYRSAAGAISRFGSDARHRGRLRFVTAGTYDIGKMGRPYKSHSGWLEISADVPGVVIGKTAATKGQVRPQVDRIRFRGRNLTLDMRFISQFRPHSTKTGGFWFDGCTIVNSAGRNALWDKRARDIFTLARNRPFYTECTVSGIVLPFASAALVRGCHIRSGASDFAFGTLCLVDNRIDDWSSEFYKRQIPGLAVHYVGGGRTATISISGNNGAPMRTWTAKVDGKIVGTFTVQNADPALPTYNVGDIANWLNTLEDWRATLLDDTRDATHCGPPGVVGTAGAALVDQDVKSAPWTAVTIFDFHVDWWQKPIASKLENVVIANNVSTRLDQVANIFINGDEARDYLIINNAFGNTDRTGKASQLVASLSHVVIAHNDITQPLNLRAEIDAHSLIANNVVESWGGFRMGDEARIANNHLMANARDEDARFGKGTTRGGDKRSLFVDPSAGNFSPTGPLLAKLKPPVIGHDLNGTKRAALAPVGAVSD</sequence>
<dbReference type="EMBL" id="BMKL01000001">
    <property type="protein sequence ID" value="GGE01506.1"/>
    <property type="molecule type" value="Genomic_DNA"/>
</dbReference>
<gene>
    <name evidence="3" type="ORF">GCM10011515_21580</name>
</gene>
<dbReference type="Proteomes" id="UP000619041">
    <property type="component" value="Unassembled WGS sequence"/>
</dbReference>
<feature type="chain" id="PRO_5046888081" description="Right handed beta helix domain-containing protein" evidence="2">
    <location>
        <begin position="20"/>
        <end position="686"/>
    </location>
</feature>
<organism evidence="3 4">
    <name type="scientific">Tsuneonella deserti</name>
    <dbReference type="NCBI Taxonomy" id="2035528"/>
    <lineage>
        <taxon>Bacteria</taxon>
        <taxon>Pseudomonadati</taxon>
        <taxon>Pseudomonadota</taxon>
        <taxon>Alphaproteobacteria</taxon>
        <taxon>Sphingomonadales</taxon>
        <taxon>Erythrobacteraceae</taxon>
        <taxon>Tsuneonella</taxon>
    </lineage>
</organism>